<proteinExistence type="predicted"/>
<name>A0A2K3MJM7_TRIPR</name>
<dbReference type="EMBL" id="ASHM01064628">
    <property type="protein sequence ID" value="PNX90992.1"/>
    <property type="molecule type" value="Genomic_DNA"/>
</dbReference>
<dbReference type="Proteomes" id="UP000236291">
    <property type="component" value="Unassembled WGS sequence"/>
</dbReference>
<reference evidence="1 2" key="2">
    <citation type="journal article" date="2017" name="Front. Plant Sci.">
        <title>Gene Classification and Mining of Molecular Markers Useful in Red Clover (Trifolium pratense) Breeding.</title>
        <authorList>
            <person name="Istvanek J."/>
            <person name="Dluhosova J."/>
            <person name="Dluhos P."/>
            <person name="Patkova L."/>
            <person name="Nedelnik J."/>
            <person name="Repkova J."/>
        </authorList>
    </citation>
    <scope>NUCLEOTIDE SEQUENCE [LARGE SCALE GENOMIC DNA]</scope>
    <source>
        <strain evidence="2">cv. Tatra</strain>
        <tissue evidence="1">Young leaves</tissue>
    </source>
</reference>
<dbReference type="AlphaFoldDB" id="A0A2K3MJM7"/>
<reference evidence="1 2" key="1">
    <citation type="journal article" date="2014" name="Am. J. Bot.">
        <title>Genome assembly and annotation for red clover (Trifolium pratense; Fabaceae).</title>
        <authorList>
            <person name="Istvanek J."/>
            <person name="Jaros M."/>
            <person name="Krenek A."/>
            <person name="Repkova J."/>
        </authorList>
    </citation>
    <scope>NUCLEOTIDE SEQUENCE [LARGE SCALE GENOMIC DNA]</scope>
    <source>
        <strain evidence="2">cv. Tatra</strain>
        <tissue evidence="1">Young leaves</tissue>
    </source>
</reference>
<evidence type="ECO:0000313" key="2">
    <source>
        <dbReference type="Proteomes" id="UP000236291"/>
    </source>
</evidence>
<gene>
    <name evidence="1" type="ORF">L195_g047121</name>
</gene>
<comment type="caution">
    <text evidence="1">The sequence shown here is derived from an EMBL/GenBank/DDBJ whole genome shotgun (WGS) entry which is preliminary data.</text>
</comment>
<evidence type="ECO:0000313" key="1">
    <source>
        <dbReference type="EMBL" id="PNX90992.1"/>
    </source>
</evidence>
<organism evidence="1 2">
    <name type="scientific">Trifolium pratense</name>
    <name type="common">Red clover</name>
    <dbReference type="NCBI Taxonomy" id="57577"/>
    <lineage>
        <taxon>Eukaryota</taxon>
        <taxon>Viridiplantae</taxon>
        <taxon>Streptophyta</taxon>
        <taxon>Embryophyta</taxon>
        <taxon>Tracheophyta</taxon>
        <taxon>Spermatophyta</taxon>
        <taxon>Magnoliopsida</taxon>
        <taxon>eudicotyledons</taxon>
        <taxon>Gunneridae</taxon>
        <taxon>Pentapetalae</taxon>
        <taxon>rosids</taxon>
        <taxon>fabids</taxon>
        <taxon>Fabales</taxon>
        <taxon>Fabaceae</taxon>
        <taxon>Papilionoideae</taxon>
        <taxon>50 kb inversion clade</taxon>
        <taxon>NPAAA clade</taxon>
        <taxon>Hologalegina</taxon>
        <taxon>IRL clade</taxon>
        <taxon>Trifolieae</taxon>
        <taxon>Trifolium</taxon>
    </lineage>
</organism>
<feature type="non-terminal residue" evidence="1">
    <location>
        <position position="1"/>
    </location>
</feature>
<accession>A0A2K3MJM7</accession>
<protein>
    <submittedName>
        <fullName evidence="1">Uncharacterized protein</fullName>
    </submittedName>
</protein>
<sequence>RVVKTRVSMVGAPFSSSSFVRLEVLVQFTAMIYLAVVGYLKPSWLASLARVTVVRLVSMFRFDGAMFSDGALHSRSVSGSPKWTRCSCLGSSCLHRVGGLRLLGYE</sequence>